<dbReference type="SMART" id="SM00901">
    <property type="entry name" value="FRG"/>
    <property type="match status" value="1"/>
</dbReference>
<comment type="caution">
    <text evidence="2">The sequence shown here is derived from an EMBL/GenBank/DDBJ whole genome shotgun (WGS) entry which is preliminary data.</text>
</comment>
<protein>
    <recommendedName>
        <fullName evidence="1">FRG domain-containing protein</fullName>
    </recommendedName>
</protein>
<gene>
    <name evidence="2" type="ORF">CARN3_0426</name>
</gene>
<evidence type="ECO:0000313" key="2">
    <source>
        <dbReference type="EMBL" id="CBH99497.1"/>
    </source>
</evidence>
<proteinExistence type="predicted"/>
<dbReference type="InterPro" id="IPR014966">
    <property type="entry name" value="FRG-dom"/>
</dbReference>
<sequence>MLAEQSEITCLASLEKALEELRLVFGGEAMWWRGHADAVNWVLRPSVFRKGRNGLPYDENALINNFLMRAYGRLGHRPRPGSDLEWLFLAQHYGLPTRLLDWTESPLVALYFAVSEENCRGELADCNACLWAVAPSELNKANSNRSDPANAQNGLISPENSVVQAIAMKALGSKDEVVWSRTGQNPYTLPQFVALQTFEIDERVVAQSGRFTLHSCEQAIESLADKDRYLRKFLIPASSKPTIRQRLKDLGIQKWDLFPDLQALALGLRDHEFTN</sequence>
<organism evidence="2">
    <name type="scientific">mine drainage metagenome</name>
    <dbReference type="NCBI Taxonomy" id="410659"/>
    <lineage>
        <taxon>unclassified sequences</taxon>
        <taxon>metagenomes</taxon>
        <taxon>ecological metagenomes</taxon>
    </lineage>
</organism>
<evidence type="ECO:0000259" key="1">
    <source>
        <dbReference type="SMART" id="SM00901"/>
    </source>
</evidence>
<name>E6PX38_9ZZZZ</name>
<dbReference type="AlphaFoldDB" id="E6PX38"/>
<accession>E6PX38</accession>
<dbReference type="Pfam" id="PF08867">
    <property type="entry name" value="FRG"/>
    <property type="match status" value="1"/>
</dbReference>
<reference evidence="2" key="1">
    <citation type="submission" date="2009-10" db="EMBL/GenBank/DDBJ databases">
        <title>Diversity of trophic interactions inside an arsenic-rich microbial ecosystem.</title>
        <authorList>
            <person name="Bertin P.N."/>
            <person name="Heinrich-Salmeron A."/>
            <person name="Pelletier E."/>
            <person name="Goulhen-Chollet F."/>
            <person name="Arsene-Ploetze F."/>
            <person name="Gallien S."/>
            <person name="Calteau A."/>
            <person name="Vallenet D."/>
            <person name="Casiot C."/>
            <person name="Chane-Woon-Ming B."/>
            <person name="Giloteaux L."/>
            <person name="Barakat M."/>
            <person name="Bonnefoy V."/>
            <person name="Bruneel O."/>
            <person name="Chandler M."/>
            <person name="Cleiss J."/>
            <person name="Duran R."/>
            <person name="Elbaz-Poulichet F."/>
            <person name="Fonknechten N."/>
            <person name="Lauga B."/>
            <person name="Mornico D."/>
            <person name="Ortet P."/>
            <person name="Schaeffer C."/>
            <person name="Siguier P."/>
            <person name="Alexander Thil Smith A."/>
            <person name="Van Dorsselaer A."/>
            <person name="Weissenbach J."/>
            <person name="Medigue C."/>
            <person name="Le Paslier D."/>
        </authorList>
    </citation>
    <scope>NUCLEOTIDE SEQUENCE</scope>
</reference>
<dbReference type="EMBL" id="CABN01000022">
    <property type="protein sequence ID" value="CBH99497.1"/>
    <property type="molecule type" value="Genomic_DNA"/>
</dbReference>
<feature type="domain" description="FRG" evidence="1">
    <location>
        <begin position="26"/>
        <end position="131"/>
    </location>
</feature>